<evidence type="ECO:0000313" key="2">
    <source>
        <dbReference type="Proteomes" id="UP001165064"/>
    </source>
</evidence>
<keyword evidence="2" id="KW-1185">Reference proteome</keyword>
<organism evidence="1 2">
    <name type="scientific">Ambrosiozyma monospora</name>
    <name type="common">Yeast</name>
    <name type="synonym">Endomycopsis monosporus</name>
    <dbReference type="NCBI Taxonomy" id="43982"/>
    <lineage>
        <taxon>Eukaryota</taxon>
        <taxon>Fungi</taxon>
        <taxon>Dikarya</taxon>
        <taxon>Ascomycota</taxon>
        <taxon>Saccharomycotina</taxon>
        <taxon>Pichiomycetes</taxon>
        <taxon>Pichiales</taxon>
        <taxon>Pichiaceae</taxon>
        <taxon>Ambrosiozyma</taxon>
    </lineage>
</organism>
<proteinExistence type="predicted"/>
<dbReference type="EMBL" id="BSXS01010142">
    <property type="protein sequence ID" value="GME97511.1"/>
    <property type="molecule type" value="Genomic_DNA"/>
</dbReference>
<evidence type="ECO:0000313" key="1">
    <source>
        <dbReference type="EMBL" id="GME97511.1"/>
    </source>
</evidence>
<protein>
    <submittedName>
        <fullName evidence="1">Unnamed protein product</fullName>
    </submittedName>
</protein>
<dbReference type="Proteomes" id="UP001165064">
    <property type="component" value="Unassembled WGS sequence"/>
</dbReference>
<reference evidence="1" key="1">
    <citation type="submission" date="2023-04" db="EMBL/GenBank/DDBJ databases">
        <title>Ambrosiozyma monospora NBRC 10751.</title>
        <authorList>
            <person name="Ichikawa N."/>
            <person name="Sato H."/>
            <person name="Tonouchi N."/>
        </authorList>
    </citation>
    <scope>NUCLEOTIDE SEQUENCE</scope>
    <source>
        <strain evidence="1">NBRC 10751</strain>
    </source>
</reference>
<gene>
    <name evidence="1" type="ORF">Amon02_001025700</name>
</gene>
<sequence length="268" mass="30640">MDWELEDIQEKSTRRVKQQYSRASKLLEKINAIPDYLKESKAAVASVWIDLVSELIEVFSTYRCLFMASKASQFRNNLRKRTTNLSVDQKLSRMTSLPNEIILSNQMGSGKIPTPKKDFKGISFDDWYELFMKYALMIAEYEQNSDDAIDVQEIAKYITAFEHKKTMTNLVGLSIGLITKDGSLILSQLRILMNEYQFCASVYKTFLASCLPDSFMYIHYADAPGQKHLLRQVKAFDGLAENRTITGMATIANTNVDVSRDHPYLNHG</sequence>
<accession>A0ACB5TY03</accession>
<comment type="caution">
    <text evidence="1">The sequence shown here is derived from an EMBL/GenBank/DDBJ whole genome shotgun (WGS) entry which is preliminary data.</text>
</comment>
<name>A0ACB5TY03_AMBMO</name>